<dbReference type="RefSeq" id="WP_068926346.1">
    <property type="nucleotide sequence ID" value="NZ_BMQP01000073.1"/>
</dbReference>
<evidence type="ECO:0008006" key="3">
    <source>
        <dbReference type="Google" id="ProtNLM"/>
    </source>
</evidence>
<name>A0A8J3SC92_PLARO</name>
<reference evidence="1" key="1">
    <citation type="submission" date="2021-01" db="EMBL/GenBank/DDBJ databases">
        <title>Whole genome shotgun sequence of Planobispora rosea NBRC 15558.</title>
        <authorList>
            <person name="Komaki H."/>
            <person name="Tamura T."/>
        </authorList>
    </citation>
    <scope>NUCLEOTIDE SEQUENCE</scope>
    <source>
        <strain evidence="1">NBRC 15558</strain>
    </source>
</reference>
<organism evidence="1 2">
    <name type="scientific">Planobispora rosea</name>
    <dbReference type="NCBI Taxonomy" id="35762"/>
    <lineage>
        <taxon>Bacteria</taxon>
        <taxon>Bacillati</taxon>
        <taxon>Actinomycetota</taxon>
        <taxon>Actinomycetes</taxon>
        <taxon>Streptosporangiales</taxon>
        <taxon>Streptosporangiaceae</taxon>
        <taxon>Planobispora</taxon>
    </lineage>
</organism>
<gene>
    <name evidence="1" type="ORF">Pro02_75620</name>
</gene>
<evidence type="ECO:0000313" key="1">
    <source>
        <dbReference type="EMBL" id="GIH89154.1"/>
    </source>
</evidence>
<protein>
    <recommendedName>
        <fullName evidence="3">Acyl-CoA carboxylase subunit epsilon</fullName>
    </recommendedName>
</protein>
<comment type="caution">
    <text evidence="1">The sequence shown here is derived from an EMBL/GenBank/DDBJ whole genome shotgun (WGS) entry which is preliminary data.</text>
</comment>
<dbReference type="GO" id="GO:0003989">
    <property type="term" value="F:acetyl-CoA carboxylase activity"/>
    <property type="evidence" value="ECO:0007669"/>
    <property type="project" value="InterPro"/>
</dbReference>
<dbReference type="AlphaFoldDB" id="A0A8J3SC92"/>
<dbReference type="Pfam" id="PF13822">
    <property type="entry name" value="ACC_epsilon"/>
    <property type="match status" value="1"/>
</dbReference>
<keyword evidence="2" id="KW-1185">Reference proteome</keyword>
<sequence>MGGELAVVAGNPTEEELAALICVVGLVAGRARLPEEEPAGAPPGWRPAVYRSPLSWSARGAR</sequence>
<accession>A0A8J3SC92</accession>
<evidence type="ECO:0000313" key="2">
    <source>
        <dbReference type="Proteomes" id="UP000655044"/>
    </source>
</evidence>
<dbReference type="InterPro" id="IPR032716">
    <property type="entry name" value="ACC_epsilon"/>
</dbReference>
<dbReference type="EMBL" id="BOOI01000109">
    <property type="protein sequence ID" value="GIH89154.1"/>
    <property type="molecule type" value="Genomic_DNA"/>
</dbReference>
<proteinExistence type="predicted"/>
<dbReference type="GO" id="GO:0004658">
    <property type="term" value="F:propionyl-CoA carboxylase activity"/>
    <property type="evidence" value="ECO:0007669"/>
    <property type="project" value="InterPro"/>
</dbReference>
<dbReference type="Proteomes" id="UP000655044">
    <property type="component" value="Unassembled WGS sequence"/>
</dbReference>